<organism evidence="3 4">
    <name type="scientific">Candidatus Fimimonas gallinarum</name>
    <dbReference type="NCBI Taxonomy" id="2840821"/>
    <lineage>
        <taxon>Bacteria</taxon>
        <taxon>Pseudomonadati</taxon>
        <taxon>Myxococcota</taxon>
        <taxon>Myxococcia</taxon>
        <taxon>Myxococcales</taxon>
        <taxon>Cystobacterineae</taxon>
        <taxon>Myxococcaceae</taxon>
        <taxon>Myxococcaceae incertae sedis</taxon>
        <taxon>Candidatus Fimimonas</taxon>
    </lineage>
</organism>
<dbReference type="EMBL" id="DVHL01000013">
    <property type="protein sequence ID" value="HIR65549.1"/>
    <property type="molecule type" value="Genomic_DNA"/>
</dbReference>
<feature type="region of interest" description="Disordered" evidence="1">
    <location>
        <begin position="204"/>
        <end position="228"/>
    </location>
</feature>
<feature type="transmembrane region" description="Helical" evidence="2">
    <location>
        <begin position="311"/>
        <end position="333"/>
    </location>
</feature>
<dbReference type="PANTHER" id="PTHR34289:SF8">
    <property type="entry name" value="DUF819 DOMAIN-CONTAINING PROTEIN"/>
    <property type="match status" value="1"/>
</dbReference>
<feature type="transmembrane region" description="Helical" evidence="2">
    <location>
        <begin position="251"/>
        <end position="275"/>
    </location>
</feature>
<proteinExistence type="predicted"/>
<dbReference type="PANTHER" id="PTHR34289">
    <property type="entry name" value="PROTEIN, PUTATIVE (DUF819)-RELATED"/>
    <property type="match status" value="1"/>
</dbReference>
<feature type="transmembrane region" description="Helical" evidence="2">
    <location>
        <begin position="12"/>
        <end position="32"/>
    </location>
</feature>
<comment type="caution">
    <text evidence="3">The sequence shown here is derived from an EMBL/GenBank/DDBJ whole genome shotgun (WGS) entry which is preliminary data.</text>
</comment>
<evidence type="ECO:0000256" key="1">
    <source>
        <dbReference type="SAM" id="MobiDB-lite"/>
    </source>
</evidence>
<feature type="compositionally biased region" description="Basic and acidic residues" evidence="1">
    <location>
        <begin position="204"/>
        <end position="214"/>
    </location>
</feature>
<dbReference type="InterPro" id="IPR008537">
    <property type="entry name" value="DUF819"/>
</dbReference>
<feature type="transmembrane region" description="Helical" evidence="2">
    <location>
        <begin position="339"/>
        <end position="357"/>
    </location>
</feature>
<sequence length="423" mass="44541">MLNLIAQGGVLSTVATVVVVLAMFLLPALVVWLTKKIKFLNTIGAIAVCYLAGFVISVLPLGYDKALTQNIASILVALAIPLILFTIDLGSVKKLAKKTVLSFALVIVATVVVSTVAFFIANGAGLNNASQLAGMATGLYIGGTPNLIAIGNALIPSDVRSEVIAAANTSDFFVGGIYFLLILTVIRPVYRRFLDRPLKGKKGVEEQQDEKPVADEVGASTDDLSEEDSSVQQNVQAEYDYKSIPRDSKSIWRLIGVIGMAVGCLAVGAGLELLINNSLNGSLYILITVSVLGVAFSFIRPVRETKGAYQVGQYLILIFSLGLSMSIDLSALVREILPTLLFFACVQTSCVILHLILCKIFRIDSGTAVITSTAGIYGPPFIAPVANAFGDRKLIAPGVICGALGLALGNFIGGALGTVLGLF</sequence>
<dbReference type="Pfam" id="PF05684">
    <property type="entry name" value="DUF819"/>
    <property type="match status" value="2"/>
</dbReference>
<evidence type="ECO:0000256" key="2">
    <source>
        <dbReference type="SAM" id="Phobius"/>
    </source>
</evidence>
<dbReference type="Proteomes" id="UP000824200">
    <property type="component" value="Unassembled WGS sequence"/>
</dbReference>
<gene>
    <name evidence="3" type="ORF">IAC95_01500</name>
</gene>
<keyword evidence="2" id="KW-1133">Transmembrane helix</keyword>
<reference evidence="3" key="1">
    <citation type="submission" date="2020-10" db="EMBL/GenBank/DDBJ databases">
        <authorList>
            <person name="Gilroy R."/>
        </authorList>
    </citation>
    <scope>NUCLEOTIDE SEQUENCE</scope>
    <source>
        <strain evidence="3">CHK121-14286</strain>
    </source>
</reference>
<feature type="transmembrane region" description="Helical" evidence="2">
    <location>
        <begin position="99"/>
        <end position="121"/>
    </location>
</feature>
<keyword evidence="2" id="KW-0812">Transmembrane</keyword>
<feature type="transmembrane region" description="Helical" evidence="2">
    <location>
        <begin position="67"/>
        <end position="87"/>
    </location>
</feature>
<dbReference type="AlphaFoldDB" id="A0A9D1E3R4"/>
<evidence type="ECO:0000313" key="4">
    <source>
        <dbReference type="Proteomes" id="UP000824200"/>
    </source>
</evidence>
<feature type="transmembrane region" description="Helical" evidence="2">
    <location>
        <begin position="369"/>
        <end position="389"/>
    </location>
</feature>
<keyword evidence="2" id="KW-0472">Membrane</keyword>
<feature type="transmembrane region" description="Helical" evidence="2">
    <location>
        <begin position="172"/>
        <end position="190"/>
    </location>
</feature>
<feature type="transmembrane region" description="Helical" evidence="2">
    <location>
        <begin position="281"/>
        <end position="299"/>
    </location>
</feature>
<feature type="transmembrane region" description="Helical" evidence="2">
    <location>
        <begin position="395"/>
        <end position="422"/>
    </location>
</feature>
<reference evidence="3" key="2">
    <citation type="journal article" date="2021" name="PeerJ">
        <title>Extensive microbial diversity within the chicken gut microbiome revealed by metagenomics and culture.</title>
        <authorList>
            <person name="Gilroy R."/>
            <person name="Ravi A."/>
            <person name="Getino M."/>
            <person name="Pursley I."/>
            <person name="Horton D.L."/>
            <person name="Alikhan N.F."/>
            <person name="Baker D."/>
            <person name="Gharbi K."/>
            <person name="Hall N."/>
            <person name="Watson M."/>
            <person name="Adriaenssens E.M."/>
            <person name="Foster-Nyarko E."/>
            <person name="Jarju S."/>
            <person name="Secka A."/>
            <person name="Antonio M."/>
            <person name="Oren A."/>
            <person name="Chaudhuri R.R."/>
            <person name="La Ragione R."/>
            <person name="Hildebrand F."/>
            <person name="Pallen M.J."/>
        </authorList>
    </citation>
    <scope>NUCLEOTIDE SEQUENCE</scope>
    <source>
        <strain evidence="3">CHK121-14286</strain>
    </source>
</reference>
<protein>
    <submittedName>
        <fullName evidence="3">DUF819 family protein</fullName>
    </submittedName>
</protein>
<accession>A0A9D1E3R4</accession>
<feature type="transmembrane region" description="Helical" evidence="2">
    <location>
        <begin position="39"/>
        <end position="61"/>
    </location>
</feature>
<evidence type="ECO:0000313" key="3">
    <source>
        <dbReference type="EMBL" id="HIR65549.1"/>
    </source>
</evidence>
<name>A0A9D1E3R4_9BACT</name>